<dbReference type="EMBL" id="KU361828">
    <property type="protein sequence ID" value="ANH58183.1"/>
    <property type="molecule type" value="mRNA"/>
</dbReference>
<dbReference type="Pfam" id="PF00112">
    <property type="entry name" value="Peptidase_C1"/>
    <property type="match status" value="1"/>
</dbReference>
<dbReference type="InterPro" id="IPR013201">
    <property type="entry name" value="Prot_inhib_I29"/>
</dbReference>
<evidence type="ECO:0000256" key="4">
    <source>
        <dbReference type="ARBA" id="ARBA00022807"/>
    </source>
</evidence>
<evidence type="ECO:0000256" key="5">
    <source>
        <dbReference type="ARBA" id="ARBA00023145"/>
    </source>
</evidence>
<evidence type="ECO:0000259" key="8">
    <source>
        <dbReference type="SMART" id="SM00645"/>
    </source>
</evidence>
<evidence type="ECO:0000259" key="9">
    <source>
        <dbReference type="SMART" id="SM00848"/>
    </source>
</evidence>
<feature type="domain" description="Cathepsin propeptide inhibitor" evidence="9">
    <location>
        <begin position="25"/>
        <end position="84"/>
    </location>
</feature>
<comment type="similarity">
    <text evidence="1">Belongs to the peptidase C1 family.</text>
</comment>
<dbReference type="PROSITE" id="PS00139">
    <property type="entry name" value="THIOL_PROTEASE_CYS"/>
    <property type="match status" value="1"/>
</dbReference>
<evidence type="ECO:0000256" key="3">
    <source>
        <dbReference type="ARBA" id="ARBA00022801"/>
    </source>
</evidence>
<dbReference type="InterPro" id="IPR025661">
    <property type="entry name" value="Pept_asp_AS"/>
</dbReference>
<keyword evidence="5" id="KW-0865">Zymogen</keyword>
<keyword evidence="6" id="KW-1015">Disulfide bond</keyword>
<dbReference type="PANTHER" id="PTHR12411">
    <property type="entry name" value="CYSTEINE PROTEASE FAMILY C1-RELATED"/>
    <property type="match status" value="1"/>
</dbReference>
<keyword evidence="3" id="KW-0378">Hydrolase</keyword>
<keyword evidence="2" id="KW-0645">Protease</keyword>
<name>A0A173GPH1_AZUFA</name>
<dbReference type="GO" id="GO:0008234">
    <property type="term" value="F:cysteine-type peptidase activity"/>
    <property type="evidence" value="ECO:0007669"/>
    <property type="project" value="UniProtKB-KW"/>
</dbReference>
<feature type="chain" id="PRO_5018750314" evidence="7">
    <location>
        <begin position="17"/>
        <end position="328"/>
    </location>
</feature>
<proteinExistence type="evidence at transcript level"/>
<evidence type="ECO:0000256" key="6">
    <source>
        <dbReference type="ARBA" id="ARBA00023157"/>
    </source>
</evidence>
<evidence type="ECO:0000256" key="7">
    <source>
        <dbReference type="SAM" id="SignalP"/>
    </source>
</evidence>
<dbReference type="InterPro" id="IPR000169">
    <property type="entry name" value="Pept_cys_AS"/>
</dbReference>
<dbReference type="SMART" id="SM00848">
    <property type="entry name" value="Inhibitor_I29"/>
    <property type="match status" value="1"/>
</dbReference>
<dbReference type="InterPro" id="IPR013128">
    <property type="entry name" value="Peptidase_C1A"/>
</dbReference>
<dbReference type="InterPro" id="IPR000668">
    <property type="entry name" value="Peptidase_C1A_C"/>
</dbReference>
<dbReference type="Gene3D" id="3.90.70.10">
    <property type="entry name" value="Cysteine proteinases"/>
    <property type="match status" value="1"/>
</dbReference>
<dbReference type="SUPFAM" id="SSF54001">
    <property type="entry name" value="Cysteine proteinases"/>
    <property type="match status" value="1"/>
</dbReference>
<dbReference type="SMART" id="SM00645">
    <property type="entry name" value="Pept_C1"/>
    <property type="match status" value="1"/>
</dbReference>
<dbReference type="InterPro" id="IPR038765">
    <property type="entry name" value="Papain-like_cys_pep_sf"/>
</dbReference>
<feature type="signal peptide" evidence="7">
    <location>
        <begin position="1"/>
        <end position="16"/>
    </location>
</feature>
<evidence type="ECO:0000256" key="1">
    <source>
        <dbReference type="ARBA" id="ARBA00008455"/>
    </source>
</evidence>
<evidence type="ECO:0000256" key="2">
    <source>
        <dbReference type="ARBA" id="ARBA00022670"/>
    </source>
</evidence>
<protein>
    <submittedName>
        <fullName evidence="10">Cathepsin L-b</fullName>
    </submittedName>
</protein>
<dbReference type="PRINTS" id="PR00705">
    <property type="entry name" value="PAPAIN"/>
</dbReference>
<evidence type="ECO:0000313" key="10">
    <source>
        <dbReference type="EMBL" id="ANH58183.1"/>
    </source>
</evidence>
<keyword evidence="4" id="KW-0788">Thiol protease</keyword>
<dbReference type="AlphaFoldDB" id="A0A173GPH1"/>
<reference evidence="10" key="1">
    <citation type="submission" date="2015-12" db="EMBL/GenBank/DDBJ databases">
        <authorList>
            <person name="Shamseldin A."/>
            <person name="Moawad H."/>
            <person name="Abd El-Rahim W.M."/>
            <person name="Sadowsky M.J."/>
        </authorList>
    </citation>
    <scope>NUCLEOTIDE SEQUENCE</scope>
</reference>
<dbReference type="GO" id="GO:0006508">
    <property type="term" value="P:proteolysis"/>
    <property type="evidence" value="ECO:0007669"/>
    <property type="project" value="UniProtKB-KW"/>
</dbReference>
<sequence>MYKLLLVAALMALATAIRTELDLDWNVYKKEFNKPYIGEEEAKRRVTWENNLDYIQKHNLAADRGAHTFWLGMNEYGDMTNEEFVQTMNGYRMRTTPSNAPTYMRPLNAGDLPATVDWRPEGYVTPVKNQGQCGSCWAFSTTGSLEGQHFKANKTLPSLSEQNLVDCSRKQGNQGCEGGLMDQAFTYIKQNNGIDTEASYPYKGTNGKCAFTPANVGATDTGFVDIKSKSESDLQSAVATVGPISVAIDASHMSFQLYRTGVYHSFFCSETRLDHGVLAVGYGTEDSKDYWLVKNSWGATWGEKGYIKMSRNRRNNCGIATQASYPTV</sequence>
<dbReference type="PROSITE" id="PS00640">
    <property type="entry name" value="THIOL_PROTEASE_ASN"/>
    <property type="match status" value="1"/>
</dbReference>
<dbReference type="PROSITE" id="PS00639">
    <property type="entry name" value="THIOL_PROTEASE_HIS"/>
    <property type="match status" value="1"/>
</dbReference>
<dbReference type="CDD" id="cd02248">
    <property type="entry name" value="Peptidase_C1A"/>
    <property type="match status" value="1"/>
</dbReference>
<keyword evidence="7" id="KW-0732">Signal</keyword>
<organism evidence="10">
    <name type="scientific">Azumapecten farreri</name>
    <name type="common">Farrer's scallop</name>
    <name type="synonym">Chlamys farreri</name>
    <dbReference type="NCBI Taxonomy" id="106299"/>
    <lineage>
        <taxon>Eukaryota</taxon>
        <taxon>Metazoa</taxon>
        <taxon>Spiralia</taxon>
        <taxon>Lophotrochozoa</taxon>
        <taxon>Mollusca</taxon>
        <taxon>Bivalvia</taxon>
        <taxon>Autobranchia</taxon>
        <taxon>Pteriomorphia</taxon>
        <taxon>Pectinida</taxon>
        <taxon>Pectinoidea</taxon>
        <taxon>Pectinidae</taxon>
        <taxon>Azumapecten</taxon>
    </lineage>
</organism>
<dbReference type="FunFam" id="3.90.70.10:FF:000006">
    <property type="entry name" value="Cathepsin S"/>
    <property type="match status" value="1"/>
</dbReference>
<feature type="domain" description="Peptidase C1A papain C-terminal" evidence="8">
    <location>
        <begin position="112"/>
        <end position="327"/>
    </location>
</feature>
<accession>A0A173GPH1</accession>
<dbReference type="InterPro" id="IPR025660">
    <property type="entry name" value="Pept_his_AS"/>
</dbReference>
<dbReference type="Pfam" id="PF08246">
    <property type="entry name" value="Inhibitor_I29"/>
    <property type="match status" value="1"/>
</dbReference>
<dbReference type="InterPro" id="IPR039417">
    <property type="entry name" value="Peptidase_C1A_papain-like"/>
</dbReference>